<accession>A0A1F7VHF6</accession>
<protein>
    <submittedName>
        <fullName evidence="1">Uncharacterized protein</fullName>
    </submittedName>
</protein>
<organism evidence="1 2">
    <name type="scientific">Candidatus Uhrbacteria bacterium RIFCSPLOWO2_02_FULL_53_10</name>
    <dbReference type="NCBI Taxonomy" id="1802411"/>
    <lineage>
        <taxon>Bacteria</taxon>
        <taxon>Candidatus Uhriibacteriota</taxon>
    </lineage>
</organism>
<sequence>MPHGAAWRKMDKIQQFKMDLLWVGIHGGQCLECFVEKYEHGHKSYNTINQCQKVAVVAALQRAGFSIEEIRAMKFVRPAGRIGTPIDLSKEEIETGEWTMCGCMTSQYLVRKVEERCAKQ</sequence>
<dbReference type="Proteomes" id="UP000177574">
    <property type="component" value="Unassembled WGS sequence"/>
</dbReference>
<gene>
    <name evidence="1" type="ORF">A3I45_01770</name>
</gene>
<reference evidence="1 2" key="1">
    <citation type="journal article" date="2016" name="Nat. Commun.">
        <title>Thousands of microbial genomes shed light on interconnected biogeochemical processes in an aquifer system.</title>
        <authorList>
            <person name="Anantharaman K."/>
            <person name="Brown C.T."/>
            <person name="Hug L.A."/>
            <person name="Sharon I."/>
            <person name="Castelle C.J."/>
            <person name="Probst A.J."/>
            <person name="Thomas B.C."/>
            <person name="Singh A."/>
            <person name="Wilkins M.J."/>
            <person name="Karaoz U."/>
            <person name="Brodie E.L."/>
            <person name="Williams K.H."/>
            <person name="Hubbard S.S."/>
            <person name="Banfield J.F."/>
        </authorList>
    </citation>
    <scope>NUCLEOTIDE SEQUENCE [LARGE SCALE GENOMIC DNA]</scope>
</reference>
<evidence type="ECO:0000313" key="2">
    <source>
        <dbReference type="Proteomes" id="UP000177574"/>
    </source>
</evidence>
<dbReference type="EMBL" id="MGET01000017">
    <property type="protein sequence ID" value="OGL89952.1"/>
    <property type="molecule type" value="Genomic_DNA"/>
</dbReference>
<dbReference type="AlphaFoldDB" id="A0A1F7VHF6"/>
<evidence type="ECO:0000313" key="1">
    <source>
        <dbReference type="EMBL" id="OGL89952.1"/>
    </source>
</evidence>
<comment type="caution">
    <text evidence="1">The sequence shown here is derived from an EMBL/GenBank/DDBJ whole genome shotgun (WGS) entry which is preliminary data.</text>
</comment>
<proteinExistence type="predicted"/>
<name>A0A1F7VHF6_9BACT</name>